<proteinExistence type="predicted"/>
<reference evidence="2" key="1">
    <citation type="journal article" date="2018" name="Nat. Microbiol.">
        <title>Leveraging single-cell genomics to expand the fungal tree of life.</title>
        <authorList>
            <person name="Ahrendt S.R."/>
            <person name="Quandt C.A."/>
            <person name="Ciobanu D."/>
            <person name="Clum A."/>
            <person name="Salamov A."/>
            <person name="Andreopoulos B."/>
            <person name="Cheng J.F."/>
            <person name="Woyke T."/>
            <person name="Pelin A."/>
            <person name="Henrissat B."/>
            <person name="Reynolds N.K."/>
            <person name="Benny G.L."/>
            <person name="Smith M.E."/>
            <person name="James T.Y."/>
            <person name="Grigoriev I.V."/>
        </authorList>
    </citation>
    <scope>NUCLEOTIDE SEQUENCE [LARGE SCALE GENOMIC DNA]</scope>
    <source>
        <strain evidence="2">CSF55</strain>
    </source>
</reference>
<gene>
    <name evidence="1" type="ORF">ROZALSC1DRAFT_26360</name>
</gene>
<accession>A0A4P9YBP4</accession>
<feature type="non-terminal residue" evidence="1">
    <location>
        <position position="142"/>
    </location>
</feature>
<dbReference type="Proteomes" id="UP000281549">
    <property type="component" value="Unassembled WGS sequence"/>
</dbReference>
<dbReference type="AlphaFoldDB" id="A0A4P9YBP4"/>
<evidence type="ECO:0000313" key="1">
    <source>
        <dbReference type="EMBL" id="RKP15550.1"/>
    </source>
</evidence>
<dbReference type="EMBL" id="ML008857">
    <property type="protein sequence ID" value="RKP15550.1"/>
    <property type="molecule type" value="Genomic_DNA"/>
</dbReference>
<protein>
    <submittedName>
        <fullName evidence="1">Uncharacterized protein</fullName>
    </submittedName>
</protein>
<sequence>MYSKEELKAFIHKHIDSIEPFYPSTIAGSIETKASEGHHHLLRPNIDLDPKMRQTILRWRCGNIARHQSCKQCNQMLSREHAVSCSGAFAYLKEFYPHVTNESSDRGLCAIDQLLNENRRTAPPNFYIEINHAISLIYEKCL</sequence>
<organism evidence="1 2">
    <name type="scientific">Rozella allomycis (strain CSF55)</name>
    <dbReference type="NCBI Taxonomy" id="988480"/>
    <lineage>
        <taxon>Eukaryota</taxon>
        <taxon>Fungi</taxon>
        <taxon>Fungi incertae sedis</taxon>
        <taxon>Cryptomycota</taxon>
        <taxon>Cryptomycota incertae sedis</taxon>
        <taxon>Rozella</taxon>
    </lineage>
</organism>
<name>A0A4P9YBP4_ROZAC</name>
<evidence type="ECO:0000313" key="2">
    <source>
        <dbReference type="Proteomes" id="UP000281549"/>
    </source>
</evidence>